<evidence type="ECO:0000256" key="5">
    <source>
        <dbReference type="ARBA" id="ARBA00023128"/>
    </source>
</evidence>
<keyword evidence="4" id="KW-0689">Ribosomal protein</keyword>
<dbReference type="PANTHER" id="PTHR13124">
    <property type="entry name" value="39S RIBOSOMAL PROTEIN L46, MITOCHONDRIAL PRECURSOR-RELATED"/>
    <property type="match status" value="1"/>
</dbReference>
<dbReference type="PANTHER" id="PTHR13124:SF12">
    <property type="entry name" value="LARGE RIBOSOMAL SUBUNIT PROTEIN ML46"/>
    <property type="match status" value="1"/>
</dbReference>
<dbReference type="AlphaFoldDB" id="G0WD59"/>
<protein>
    <recommendedName>
        <fullName evidence="7">Large ribosomal subunit protein mL46</fullName>
    </recommendedName>
</protein>
<reference evidence="10 11" key="1">
    <citation type="journal article" date="2011" name="Proc. Natl. Acad. Sci. U.S.A.">
        <title>Evolutionary erosion of yeast sex chromosomes by mating-type switching accidents.</title>
        <authorList>
            <person name="Gordon J.L."/>
            <person name="Armisen D."/>
            <person name="Proux-Wera E."/>
            <person name="Oheigeartaigh S.S."/>
            <person name="Byrne K.P."/>
            <person name="Wolfe K.H."/>
        </authorList>
    </citation>
    <scope>NUCLEOTIDE SEQUENCE [LARGE SCALE GENOMIC DNA]</scope>
    <source>
        <strain evidence="11">ATCC 10597 / BCRC 20456 / CBS 421 / NBRC 0211 / NRRL Y-12639</strain>
    </source>
</reference>
<dbReference type="HOGENOM" id="CLU_040204_0_0_1"/>
<feature type="compositionally biased region" description="Low complexity" evidence="8">
    <location>
        <begin position="118"/>
        <end position="133"/>
    </location>
</feature>
<evidence type="ECO:0000259" key="9">
    <source>
        <dbReference type="Pfam" id="PF11788"/>
    </source>
</evidence>
<dbReference type="STRING" id="1071378.G0WD59"/>
<dbReference type="GO" id="GO:0005762">
    <property type="term" value="C:mitochondrial large ribosomal subunit"/>
    <property type="evidence" value="ECO:0007669"/>
    <property type="project" value="EnsemblFungi"/>
</dbReference>
<accession>G0WD59</accession>
<evidence type="ECO:0000256" key="6">
    <source>
        <dbReference type="ARBA" id="ARBA00023274"/>
    </source>
</evidence>
<name>G0WD59_NAUDC</name>
<evidence type="ECO:0000256" key="3">
    <source>
        <dbReference type="ARBA" id="ARBA00022946"/>
    </source>
</evidence>
<keyword evidence="5" id="KW-0496">Mitochondrion</keyword>
<dbReference type="RefSeq" id="XP_003670963.1">
    <property type="nucleotide sequence ID" value="XM_003670915.1"/>
</dbReference>
<organism evidence="10 11">
    <name type="scientific">Naumovozyma dairenensis (strain ATCC 10597 / BCRC 20456 / CBS 421 / NBRC 0211 / NRRL Y-12639)</name>
    <name type="common">Saccharomyces dairenensis</name>
    <dbReference type="NCBI Taxonomy" id="1071378"/>
    <lineage>
        <taxon>Eukaryota</taxon>
        <taxon>Fungi</taxon>
        <taxon>Dikarya</taxon>
        <taxon>Ascomycota</taxon>
        <taxon>Saccharomycotina</taxon>
        <taxon>Saccharomycetes</taxon>
        <taxon>Saccharomycetales</taxon>
        <taxon>Saccharomycetaceae</taxon>
        <taxon>Naumovozyma</taxon>
    </lineage>
</organism>
<evidence type="ECO:0000256" key="7">
    <source>
        <dbReference type="ARBA" id="ARBA00035190"/>
    </source>
</evidence>
<dbReference type="KEGG" id="ndi:NDAI_0F04020"/>
<keyword evidence="11" id="KW-1185">Reference proteome</keyword>
<proteinExistence type="inferred from homology"/>
<sequence>MKRTLSKTTATPIIRSAMILSRIPIVVRELTKLESNYYKYQSELEKRLMWTFPDYYYFKKGSLSEHKFIKAQNYPVSKIPGVWYPHGIPDIKRRRERRSKQEIVLPRDKIEDDVSLVGSSGSTKGSTDGAKGSISRPIVPNDLKTEADKKGNLQTVERELSRTLYLLVQDENLGWKFPSFVVEGNDKGLHDIAEQAIKSLSQNEINTWLVSKTPVAVFEDSDDGSYEFFLKSHILAGTFAMKDNTFKQFAWLTKDEIKNHVTEQYFRNVEFLLAN</sequence>
<dbReference type="InterPro" id="IPR033650">
    <property type="entry name" value="Ribosomal_mL46_NUDIX"/>
</dbReference>
<dbReference type="Pfam" id="PF11788">
    <property type="entry name" value="MRP-L46"/>
    <property type="match status" value="1"/>
</dbReference>
<evidence type="ECO:0000313" key="10">
    <source>
        <dbReference type="EMBL" id="CCD25720.1"/>
    </source>
</evidence>
<dbReference type="CDD" id="cd04661">
    <property type="entry name" value="NUDIX_MRP_L46"/>
    <property type="match status" value="1"/>
</dbReference>
<dbReference type="Proteomes" id="UP000000689">
    <property type="component" value="Chromosome 6"/>
</dbReference>
<evidence type="ECO:0000256" key="8">
    <source>
        <dbReference type="SAM" id="MobiDB-lite"/>
    </source>
</evidence>
<dbReference type="OrthoDB" id="414075at2759"/>
<dbReference type="GeneID" id="11497058"/>
<dbReference type="eggNOG" id="KOG4548">
    <property type="taxonomic scope" value="Eukaryota"/>
</dbReference>
<comment type="subcellular location">
    <subcellularLocation>
        <location evidence="1">Mitochondrion</location>
    </subcellularLocation>
</comment>
<evidence type="ECO:0000256" key="2">
    <source>
        <dbReference type="ARBA" id="ARBA00009070"/>
    </source>
</evidence>
<gene>
    <name evidence="10" type="primary">NDAI0F04020</name>
    <name evidence="10" type="ordered locus">NDAI_0F04020</name>
</gene>
<evidence type="ECO:0000313" key="11">
    <source>
        <dbReference type="Proteomes" id="UP000000689"/>
    </source>
</evidence>
<dbReference type="Gene3D" id="3.90.79.10">
    <property type="entry name" value="Nucleoside Triphosphate Pyrophosphohydrolase"/>
    <property type="match status" value="1"/>
</dbReference>
<dbReference type="EMBL" id="HE580272">
    <property type="protein sequence ID" value="CCD25720.1"/>
    <property type="molecule type" value="Genomic_DNA"/>
</dbReference>
<feature type="domain" description="Large ribosomal subunit protein mL46 N-terminal" evidence="9">
    <location>
        <begin position="14"/>
        <end position="148"/>
    </location>
</feature>
<keyword evidence="6" id="KW-0687">Ribonucleoprotein</keyword>
<dbReference type="GO" id="GO:0003735">
    <property type="term" value="F:structural constituent of ribosome"/>
    <property type="evidence" value="ECO:0007669"/>
    <property type="project" value="EnsemblFungi"/>
</dbReference>
<keyword evidence="3" id="KW-0809">Transit peptide</keyword>
<feature type="region of interest" description="Disordered" evidence="8">
    <location>
        <begin position="114"/>
        <end position="140"/>
    </location>
</feature>
<dbReference type="InterPro" id="IPR040008">
    <property type="entry name" value="Ribosomal_mL46"/>
</dbReference>
<evidence type="ECO:0000256" key="1">
    <source>
        <dbReference type="ARBA" id="ARBA00004173"/>
    </source>
</evidence>
<dbReference type="OMA" id="HPFENAF"/>
<comment type="similarity">
    <text evidence="2">Belongs to the mitochondrion-specific ribosomal protein mL46 family.</text>
</comment>
<evidence type="ECO:0000256" key="4">
    <source>
        <dbReference type="ARBA" id="ARBA00022980"/>
    </source>
</evidence>
<dbReference type="InterPro" id="IPR021757">
    <property type="entry name" value="Ribosomal_mL46_N"/>
</dbReference>